<feature type="compositionally biased region" description="Polar residues" evidence="6">
    <location>
        <begin position="491"/>
        <end position="500"/>
    </location>
</feature>
<dbReference type="RefSeq" id="XP_013380419.1">
    <property type="nucleotide sequence ID" value="XM_013524965.1"/>
</dbReference>
<dbReference type="RefSeq" id="XP_013380412.1">
    <property type="nucleotide sequence ID" value="XM_013524958.1"/>
</dbReference>
<keyword evidence="2 7" id="KW-0812">Transmembrane</keyword>
<dbReference type="RefSeq" id="XP_013380414.1">
    <property type="nucleotide sequence ID" value="XM_013524960.1"/>
</dbReference>
<accession>A0A1S3H5K4</accession>
<keyword evidence="3 7" id="KW-1133">Transmembrane helix</keyword>
<feature type="transmembrane region" description="Helical" evidence="7">
    <location>
        <begin position="28"/>
        <end position="47"/>
    </location>
</feature>
<evidence type="ECO:0000256" key="4">
    <source>
        <dbReference type="ARBA" id="ARBA00023136"/>
    </source>
</evidence>
<evidence type="ECO:0000313" key="9">
    <source>
        <dbReference type="RefSeq" id="XP_013380412.1"/>
    </source>
</evidence>
<comment type="similarity">
    <text evidence="5">Belongs to the TMEM179 family.</text>
</comment>
<evidence type="ECO:0000313" key="8">
    <source>
        <dbReference type="Proteomes" id="UP000085678"/>
    </source>
</evidence>
<evidence type="ECO:0000313" key="16">
    <source>
        <dbReference type="RefSeq" id="XP_013380420.1"/>
    </source>
</evidence>
<organism evidence="8 11">
    <name type="scientific">Lingula anatina</name>
    <name type="common">Brachiopod</name>
    <name type="synonym">Lingula unguis</name>
    <dbReference type="NCBI Taxonomy" id="7574"/>
    <lineage>
        <taxon>Eukaryota</taxon>
        <taxon>Metazoa</taxon>
        <taxon>Spiralia</taxon>
        <taxon>Lophotrochozoa</taxon>
        <taxon>Brachiopoda</taxon>
        <taxon>Linguliformea</taxon>
        <taxon>Lingulata</taxon>
        <taxon>Lingulida</taxon>
        <taxon>Linguloidea</taxon>
        <taxon>Lingulidae</taxon>
        <taxon>Lingula</taxon>
    </lineage>
</organism>
<dbReference type="RefSeq" id="XP_013380416.1">
    <property type="nucleotide sequence ID" value="XM_013524962.1"/>
</dbReference>
<dbReference type="STRING" id="7574.A0A1S3H5K4"/>
<comment type="subcellular location">
    <subcellularLocation>
        <location evidence="1">Membrane</location>
        <topology evidence="1">Multi-pass membrane protein</topology>
    </subcellularLocation>
</comment>
<evidence type="ECO:0000256" key="5">
    <source>
        <dbReference type="ARBA" id="ARBA00093776"/>
    </source>
</evidence>
<dbReference type="OrthoDB" id="8914435at2759"/>
<evidence type="ECO:0000256" key="3">
    <source>
        <dbReference type="ARBA" id="ARBA00022989"/>
    </source>
</evidence>
<evidence type="ECO:0000256" key="7">
    <source>
        <dbReference type="SAM" id="Phobius"/>
    </source>
</evidence>
<dbReference type="Proteomes" id="UP000085678">
    <property type="component" value="Unplaced"/>
</dbReference>
<dbReference type="InterPro" id="IPR059010">
    <property type="entry name" value="TMEM179-179B"/>
</dbReference>
<dbReference type="RefSeq" id="XP_013380417.1">
    <property type="nucleotide sequence ID" value="XM_013524963.1"/>
</dbReference>
<evidence type="ECO:0000256" key="6">
    <source>
        <dbReference type="SAM" id="MobiDB-lite"/>
    </source>
</evidence>
<dbReference type="InterPro" id="IPR029776">
    <property type="entry name" value="TMEM179B"/>
</dbReference>
<dbReference type="Pfam" id="PF26158">
    <property type="entry name" value="Claudin_TMEM179-179B"/>
    <property type="match status" value="1"/>
</dbReference>
<reference evidence="9 10" key="1">
    <citation type="submission" date="2025-04" db="UniProtKB">
        <authorList>
            <consortium name="RefSeq"/>
        </authorList>
    </citation>
    <scope>IDENTIFICATION</scope>
    <source>
        <tissue evidence="9 10">Gonads</tissue>
    </source>
</reference>
<evidence type="ECO:0000313" key="11">
    <source>
        <dbReference type="RefSeq" id="XP_013380414.1"/>
    </source>
</evidence>
<dbReference type="RefSeq" id="XP_013380420.1">
    <property type="nucleotide sequence ID" value="XM_013524966.1"/>
</dbReference>
<evidence type="ECO:0000256" key="2">
    <source>
        <dbReference type="ARBA" id="ARBA00022692"/>
    </source>
</evidence>
<keyword evidence="4 7" id="KW-0472">Membrane</keyword>
<protein>
    <submittedName>
        <fullName evidence="9 10">Uncharacterized protein LOC106151615</fullName>
    </submittedName>
</protein>
<feature type="transmembrane region" description="Helical" evidence="7">
    <location>
        <begin position="193"/>
        <end position="215"/>
    </location>
</feature>
<dbReference type="GeneID" id="106151615"/>
<sequence length="500" mass="56002">MQNAQANGHGGAKSSCLPLRMHVFFPTIMYYGIITTGGLVALPIGIISMEMHGSCLLYGHVKWVKNTTFIPILDRPVPCHFVVSLQAISSIIWGICMAGYHTYSLLMEPETTATVLKQLCFSVINIPTSLLMLVAACVTSDGYRHFCASLMKTSRIERCADGENDAWRQSWWFKTREDSFTPKFAYYYQMAEAAMWANFGLWTMQALLSTVPMIIQRRLLVSKLIAVRYKRSMTARSSLTGLSSNPGSPRRMSTISEVNYKFSIQVGDLEDIEELSSDGELLELPAISKRDYNDSVTSEDEVHQSLKSDLKTKEHESVFSQEQFEKEPCECSRRKAGFLYCNTSTTLVSMDGSLPVEVNSDAQLSVSCSSCNTKDYTNETHTRDGSCVSSKHSEISIDSEKEKINNVICASGNIEQIENCSHFSNTFPSISERMTKSVVEFTIGEDGEQLQNANDSPEINDMSFESITNCRLYRGGDTDKPGSWPMPRKAYQNSRLSEKR</sequence>
<dbReference type="RefSeq" id="XP_013380418.1">
    <property type="nucleotide sequence ID" value="XM_013524964.1"/>
</dbReference>
<dbReference type="PANTHER" id="PTHR31056">
    <property type="entry name" value="TRANSMEMBRANE PROTEIN 179B"/>
    <property type="match status" value="1"/>
</dbReference>
<evidence type="ECO:0000313" key="12">
    <source>
        <dbReference type="RefSeq" id="XP_013380416.1"/>
    </source>
</evidence>
<feature type="region of interest" description="Disordered" evidence="6">
    <location>
        <begin position="473"/>
        <end position="500"/>
    </location>
</feature>
<dbReference type="PANTHER" id="PTHR31056:SF1">
    <property type="entry name" value="TRANSMEMBRANE PROTEIN 179B"/>
    <property type="match status" value="1"/>
</dbReference>
<evidence type="ECO:0000313" key="15">
    <source>
        <dbReference type="RefSeq" id="XP_013380419.1"/>
    </source>
</evidence>
<dbReference type="AlphaFoldDB" id="A0A1S3H5K4"/>
<evidence type="ECO:0000313" key="14">
    <source>
        <dbReference type="RefSeq" id="XP_013380418.1"/>
    </source>
</evidence>
<keyword evidence="8" id="KW-1185">Reference proteome</keyword>
<evidence type="ECO:0000313" key="10">
    <source>
        <dbReference type="RefSeq" id="XP_013380413.1"/>
    </source>
</evidence>
<evidence type="ECO:0000256" key="1">
    <source>
        <dbReference type="ARBA" id="ARBA00004141"/>
    </source>
</evidence>
<name>A0A1S3H5K4_LINAN</name>
<evidence type="ECO:0000313" key="13">
    <source>
        <dbReference type="RefSeq" id="XP_013380417.1"/>
    </source>
</evidence>
<feature type="transmembrane region" description="Helical" evidence="7">
    <location>
        <begin position="81"/>
        <end position="103"/>
    </location>
</feature>
<feature type="transmembrane region" description="Helical" evidence="7">
    <location>
        <begin position="115"/>
        <end position="138"/>
    </location>
</feature>
<dbReference type="RefSeq" id="XP_013380413.1">
    <property type="nucleotide sequence ID" value="XM_013524959.1"/>
</dbReference>
<dbReference type="KEGG" id="lak:106151615"/>
<gene>
    <name evidence="9 10 11 12 13 14 15 16" type="primary">LOC106151615</name>
</gene>
<proteinExistence type="inferred from homology"/>